<feature type="transmembrane region" description="Helical" evidence="1">
    <location>
        <begin position="90"/>
        <end position="114"/>
    </location>
</feature>
<protein>
    <submittedName>
        <fullName evidence="2">Uncharacterized protein</fullName>
    </submittedName>
</protein>
<feature type="transmembrane region" description="Helical" evidence="1">
    <location>
        <begin position="22"/>
        <end position="39"/>
    </location>
</feature>
<evidence type="ECO:0000313" key="2">
    <source>
        <dbReference type="EMBL" id="CAE8586875.1"/>
    </source>
</evidence>
<dbReference type="AlphaFoldDB" id="A0A813DG38"/>
<keyword evidence="1" id="KW-1133">Transmembrane helix</keyword>
<gene>
    <name evidence="2" type="ORF">PGLA1383_LOCUS5721</name>
</gene>
<keyword evidence="3" id="KW-1185">Reference proteome</keyword>
<keyword evidence="1" id="KW-0472">Membrane</keyword>
<accession>A0A813DG38</accession>
<comment type="caution">
    <text evidence="2">The sequence shown here is derived from an EMBL/GenBank/DDBJ whole genome shotgun (WGS) entry which is preliminary data.</text>
</comment>
<evidence type="ECO:0000256" key="1">
    <source>
        <dbReference type="SAM" id="Phobius"/>
    </source>
</evidence>
<organism evidence="2 3">
    <name type="scientific">Polarella glacialis</name>
    <name type="common">Dinoflagellate</name>
    <dbReference type="NCBI Taxonomy" id="89957"/>
    <lineage>
        <taxon>Eukaryota</taxon>
        <taxon>Sar</taxon>
        <taxon>Alveolata</taxon>
        <taxon>Dinophyceae</taxon>
        <taxon>Suessiales</taxon>
        <taxon>Suessiaceae</taxon>
        <taxon>Polarella</taxon>
    </lineage>
</organism>
<evidence type="ECO:0000313" key="3">
    <source>
        <dbReference type="Proteomes" id="UP000654075"/>
    </source>
</evidence>
<dbReference type="Proteomes" id="UP000654075">
    <property type="component" value="Unassembled WGS sequence"/>
</dbReference>
<name>A0A813DG38_POLGL</name>
<dbReference type="EMBL" id="CAJNNV010002256">
    <property type="protein sequence ID" value="CAE8586875.1"/>
    <property type="molecule type" value="Genomic_DNA"/>
</dbReference>
<reference evidence="2" key="1">
    <citation type="submission" date="2021-02" db="EMBL/GenBank/DDBJ databases">
        <authorList>
            <person name="Dougan E. K."/>
            <person name="Rhodes N."/>
            <person name="Thang M."/>
            <person name="Chan C."/>
        </authorList>
    </citation>
    <scope>NUCLEOTIDE SEQUENCE</scope>
</reference>
<proteinExistence type="predicted"/>
<feature type="transmembrane region" description="Helical" evidence="1">
    <location>
        <begin position="45"/>
        <end position="69"/>
    </location>
</feature>
<keyword evidence="1" id="KW-0812">Transmembrane</keyword>
<sequence>MLSCCDWPCSQSACTPICSRQMVASLIPVLCLLVGWLVFSFFVCVVVVFVVVVVDVAVVFVWLLVLLLPSSSSSPSFSSLSSSLSSSSSVVCWGSFGCLFVLFLFVGVVVAGVADWDCGMQACRR</sequence>